<name>A0A2K9D4X7_9MICO</name>
<reference evidence="2 3" key="1">
    <citation type="submission" date="2017-12" db="EMBL/GenBank/DDBJ databases">
        <title>Isolation and characterization of estrogens degradatiion strain Microbacterium hominis SJTG1.</title>
        <authorList>
            <person name="Xiong W."/>
            <person name="Yin C."/>
            <person name="Zheng D."/>
            <person name="Liang R."/>
        </authorList>
    </citation>
    <scope>NUCLEOTIDE SEQUENCE [LARGE SCALE GENOMIC DNA]</scope>
    <source>
        <strain evidence="2 3">SJTG1</strain>
    </source>
</reference>
<dbReference type="KEGG" id="mhos:CXR34_04090"/>
<organism evidence="2 3">
    <name type="scientific">Microbacterium hominis</name>
    <dbReference type="NCBI Taxonomy" id="162426"/>
    <lineage>
        <taxon>Bacteria</taxon>
        <taxon>Bacillati</taxon>
        <taxon>Actinomycetota</taxon>
        <taxon>Actinomycetes</taxon>
        <taxon>Micrococcales</taxon>
        <taxon>Microbacteriaceae</taxon>
        <taxon>Microbacterium</taxon>
    </lineage>
</organism>
<feature type="transmembrane region" description="Helical" evidence="1">
    <location>
        <begin position="62"/>
        <end position="81"/>
    </location>
</feature>
<sequence length="162" mass="18081">MIRRLWSASVWAPGVVPVDDSWRTAKRLWLPLYDLILIGAGITAVVFGSRLLDRLYGNFTDVIGTVFALVAFACLVGVGWPRLWPVEIVGKILLVGMIVGYVFAIILSPSPEQLAAKEAPSWFITCMLVGLTPLPLARLDRLIDEWVRRRAVRRREALNAVL</sequence>
<protein>
    <submittedName>
        <fullName evidence="2">Uncharacterized protein</fullName>
    </submittedName>
</protein>
<proteinExistence type="predicted"/>
<feature type="transmembrane region" description="Helical" evidence="1">
    <location>
        <begin position="88"/>
        <end position="107"/>
    </location>
</feature>
<dbReference type="AlphaFoldDB" id="A0A2K9D4X7"/>
<feature type="transmembrane region" description="Helical" evidence="1">
    <location>
        <begin position="32"/>
        <end position="50"/>
    </location>
</feature>
<evidence type="ECO:0000256" key="1">
    <source>
        <dbReference type="SAM" id="Phobius"/>
    </source>
</evidence>
<accession>A0A2K9D4X7</accession>
<dbReference type="Proteomes" id="UP000233276">
    <property type="component" value="Chromosome"/>
</dbReference>
<feature type="transmembrane region" description="Helical" evidence="1">
    <location>
        <begin position="119"/>
        <end position="139"/>
    </location>
</feature>
<dbReference type="EMBL" id="CP025299">
    <property type="protein sequence ID" value="AUG28730.1"/>
    <property type="molecule type" value="Genomic_DNA"/>
</dbReference>
<evidence type="ECO:0000313" key="3">
    <source>
        <dbReference type="Proteomes" id="UP000233276"/>
    </source>
</evidence>
<keyword evidence="1" id="KW-1133">Transmembrane helix</keyword>
<keyword evidence="1" id="KW-0472">Membrane</keyword>
<evidence type="ECO:0000313" key="2">
    <source>
        <dbReference type="EMBL" id="AUG28730.1"/>
    </source>
</evidence>
<keyword evidence="1" id="KW-0812">Transmembrane</keyword>
<gene>
    <name evidence="2" type="ORF">CXR34_04090</name>
</gene>